<dbReference type="InterPro" id="IPR023081">
    <property type="entry name" value="Cell_div_FtsB"/>
</dbReference>
<keyword evidence="6 8" id="KW-0472">Membrane</keyword>
<reference evidence="10" key="1">
    <citation type="submission" date="2016-06" db="EMBL/GenBank/DDBJ databases">
        <authorList>
            <person name="Chen W."/>
            <person name="Hasegawa D.K."/>
        </authorList>
    </citation>
    <scope>NUCLEOTIDE SEQUENCE [LARGE SCALE GENOMIC DNA]</scope>
    <source>
        <strain evidence="10">MEAM1</strain>
    </source>
</reference>
<keyword evidence="3 8" id="KW-0812">Transmembrane</keyword>
<dbReference type="Gene3D" id="1.20.5.400">
    <property type="match status" value="1"/>
</dbReference>
<dbReference type="GO" id="GO:0032153">
    <property type="term" value="C:cell division site"/>
    <property type="evidence" value="ECO:0007669"/>
    <property type="project" value="UniProtKB-UniRule"/>
</dbReference>
<dbReference type="AlphaFoldDB" id="A0A249DWR4"/>
<feature type="topological domain" description="Periplasmic" evidence="8">
    <location>
        <begin position="22"/>
        <end position="104"/>
    </location>
</feature>
<evidence type="ECO:0000256" key="1">
    <source>
        <dbReference type="ARBA" id="ARBA00022475"/>
    </source>
</evidence>
<dbReference type="InterPro" id="IPR007060">
    <property type="entry name" value="FtsL/DivIC"/>
</dbReference>
<dbReference type="GO" id="GO:0030428">
    <property type="term" value="C:cell septum"/>
    <property type="evidence" value="ECO:0007669"/>
    <property type="project" value="TreeGrafter"/>
</dbReference>
<keyword evidence="1 8" id="KW-1003">Cell membrane</keyword>
<feature type="topological domain" description="Cytoplasmic" evidence="8">
    <location>
        <begin position="1"/>
        <end position="3"/>
    </location>
</feature>
<evidence type="ECO:0000256" key="4">
    <source>
        <dbReference type="ARBA" id="ARBA00022989"/>
    </source>
</evidence>
<gene>
    <name evidence="8" type="primary">ftsB</name>
    <name evidence="9" type="ORF">BA171_02320</name>
</gene>
<evidence type="ECO:0000256" key="3">
    <source>
        <dbReference type="ARBA" id="ARBA00022692"/>
    </source>
</evidence>
<comment type="subcellular location">
    <subcellularLocation>
        <location evidence="8">Cell inner membrane</location>
        <topology evidence="8">Single-pass type II membrane protein</topology>
    </subcellularLocation>
    <text evidence="8">Localizes to the division septum.</text>
</comment>
<evidence type="ECO:0000256" key="6">
    <source>
        <dbReference type="ARBA" id="ARBA00023136"/>
    </source>
</evidence>
<organism evidence="9 10">
    <name type="scientific">Candidatus Hamiltonella defensa</name>
    <name type="common">Bemisia tabaci</name>
    <dbReference type="NCBI Taxonomy" id="672795"/>
    <lineage>
        <taxon>Bacteria</taxon>
        <taxon>Pseudomonadati</taxon>
        <taxon>Pseudomonadota</taxon>
        <taxon>Gammaproteobacteria</taxon>
        <taxon>Enterobacterales</taxon>
        <taxon>Enterobacteriaceae</taxon>
        <taxon>aphid secondary symbionts</taxon>
        <taxon>Candidatus Williamhamiltonella</taxon>
    </lineage>
</organism>
<name>A0A249DWR4_9ENTR</name>
<evidence type="ECO:0000256" key="7">
    <source>
        <dbReference type="ARBA" id="ARBA00023306"/>
    </source>
</evidence>
<keyword evidence="5 8" id="KW-0175">Coiled coil</keyword>
<dbReference type="Pfam" id="PF04977">
    <property type="entry name" value="DivIC"/>
    <property type="match status" value="1"/>
</dbReference>
<keyword evidence="7 8" id="KW-0131">Cell cycle</keyword>
<dbReference type="PANTHER" id="PTHR37485:SF1">
    <property type="entry name" value="CELL DIVISION PROTEIN FTSB"/>
    <property type="match status" value="1"/>
</dbReference>
<accession>A0A249DWR4</accession>
<proteinExistence type="inferred from homology"/>
<evidence type="ECO:0000313" key="10">
    <source>
        <dbReference type="Proteomes" id="UP000216438"/>
    </source>
</evidence>
<evidence type="ECO:0000256" key="5">
    <source>
        <dbReference type="ARBA" id="ARBA00023054"/>
    </source>
</evidence>
<dbReference type="GO" id="GO:0005886">
    <property type="term" value="C:plasma membrane"/>
    <property type="evidence" value="ECO:0007669"/>
    <property type="project" value="UniProtKB-SubCell"/>
</dbReference>
<feature type="coiled-coil region" evidence="8">
    <location>
        <begin position="36"/>
        <end position="70"/>
    </location>
</feature>
<dbReference type="GO" id="GO:0043093">
    <property type="term" value="P:FtsZ-dependent cytokinesis"/>
    <property type="evidence" value="ECO:0007669"/>
    <property type="project" value="UniProtKB-UniRule"/>
</dbReference>
<comment type="similarity">
    <text evidence="8">Belongs to the FtsB family.</text>
</comment>
<keyword evidence="8" id="KW-0997">Cell inner membrane</keyword>
<comment type="function">
    <text evidence="8">Essential cell division protein. May link together the upstream cell division proteins, which are predominantly cytoplasmic, with the downstream cell division proteins, which are predominantly periplasmic.</text>
</comment>
<dbReference type="NCBIfam" id="NF002058">
    <property type="entry name" value="PRK00888.1"/>
    <property type="match status" value="1"/>
</dbReference>
<keyword evidence="2 8" id="KW-0132">Cell division</keyword>
<keyword evidence="4 8" id="KW-1133">Transmembrane helix</keyword>
<protein>
    <recommendedName>
        <fullName evidence="8">Cell division protein FtsB</fullName>
    </recommendedName>
</protein>
<dbReference type="OrthoDB" id="7061211at2"/>
<evidence type="ECO:0000313" key="9">
    <source>
        <dbReference type="EMBL" id="ASX25988.1"/>
    </source>
</evidence>
<dbReference type="HAMAP" id="MF_00599">
    <property type="entry name" value="FtsB"/>
    <property type="match status" value="1"/>
</dbReference>
<dbReference type="PANTHER" id="PTHR37485">
    <property type="entry name" value="CELL DIVISION PROTEIN FTSB"/>
    <property type="match status" value="1"/>
</dbReference>
<reference evidence="9 10" key="2">
    <citation type="submission" date="2017-09" db="EMBL/GenBank/DDBJ databases">
        <title>The genome of whitefly Bemisia tabaci, a global crop pest, provides novel insights into virus transmission, host adaptation and insecticide resistance.</title>
        <authorList>
            <person name="Kaur N."/>
            <person name="Kliot A."/>
            <person name="Pinheiro P.V."/>
            <person name="Luan J."/>
            <person name="Zheng Y."/>
            <person name="Liu W."/>
            <person name="Sun H."/>
            <person name="Yang X."/>
            <person name="Xu Y."/>
            <person name="Luo Y."/>
            <person name="Kruse A."/>
            <person name="Fisher T.W."/>
            <person name="Nelson D.R."/>
            <person name="Elimelech M."/>
            <person name="MacCoss M."/>
            <person name="Johnson R."/>
            <person name="Cohen E."/>
            <person name="Hunter W.B."/>
            <person name="Brown J.K."/>
            <person name="Jander G."/>
            <person name="Cilia M."/>
            <person name="Douglas A.E."/>
            <person name="Ghanim M."/>
            <person name="Simmons A.M."/>
            <person name="Wintermantel W.M."/>
            <person name="Ling K.-S."/>
            <person name="Fei Z."/>
        </authorList>
    </citation>
    <scope>NUCLEOTIDE SEQUENCE [LARGE SCALE GENOMIC DNA]</scope>
    <source>
        <strain evidence="9 10">MEAM1</strain>
    </source>
</reference>
<evidence type="ECO:0000256" key="2">
    <source>
        <dbReference type="ARBA" id="ARBA00022618"/>
    </source>
</evidence>
<dbReference type="Proteomes" id="UP000216438">
    <property type="component" value="Chromosome"/>
</dbReference>
<dbReference type="RefSeq" id="WP_016857811.1">
    <property type="nucleotide sequence ID" value="NZ_CP016303.1"/>
</dbReference>
<comment type="subunit">
    <text evidence="8">Part of a complex composed of FtsB, FtsL and FtsQ.</text>
</comment>
<sequence length="104" mass="12145">MKIFILLLLLLAIGLQYSLWLGKNGIRDFVRIKNDVAEQKIKNNELKIRNAQLFAEINDLNEGKEALEERARNDLGMIKQDEKFYRLIPEYSKTNIVSPAKQLR</sequence>
<evidence type="ECO:0000256" key="8">
    <source>
        <dbReference type="HAMAP-Rule" id="MF_00599"/>
    </source>
</evidence>
<dbReference type="EMBL" id="CP016303">
    <property type="protein sequence ID" value="ASX25988.1"/>
    <property type="molecule type" value="Genomic_DNA"/>
</dbReference>